<dbReference type="Proteomes" id="UP000198984">
    <property type="component" value="Unassembled WGS sequence"/>
</dbReference>
<dbReference type="Gene3D" id="3.40.50.2300">
    <property type="match status" value="1"/>
</dbReference>
<dbReference type="PANTHER" id="PTHR37299:SF1">
    <property type="entry name" value="STAGE 0 SPORULATION PROTEIN A HOMOLOG"/>
    <property type="match status" value="1"/>
</dbReference>
<dbReference type="InterPro" id="IPR046947">
    <property type="entry name" value="LytR-like"/>
</dbReference>
<dbReference type="SMART" id="SM00850">
    <property type="entry name" value="LytTR"/>
    <property type="match status" value="1"/>
</dbReference>
<dbReference type="InterPro" id="IPR001789">
    <property type="entry name" value="Sig_transdc_resp-reg_receiver"/>
</dbReference>
<dbReference type="InterPro" id="IPR011006">
    <property type="entry name" value="CheY-like_superfamily"/>
</dbReference>
<feature type="modified residue" description="4-aspartylphosphate" evidence="1">
    <location>
        <position position="56"/>
    </location>
</feature>
<evidence type="ECO:0000259" key="2">
    <source>
        <dbReference type="PROSITE" id="PS50110"/>
    </source>
</evidence>
<dbReference type="PROSITE" id="PS50110">
    <property type="entry name" value="RESPONSE_REGULATORY"/>
    <property type="match status" value="1"/>
</dbReference>
<evidence type="ECO:0000313" key="5">
    <source>
        <dbReference type="Proteomes" id="UP000198984"/>
    </source>
</evidence>
<gene>
    <name evidence="4" type="ORF">SAMN04488505_109225</name>
</gene>
<dbReference type="EMBL" id="FOBB01000009">
    <property type="protein sequence ID" value="SEN32167.1"/>
    <property type="molecule type" value="Genomic_DNA"/>
</dbReference>
<dbReference type="STRING" id="573321.SAMN04488505_109225"/>
<dbReference type="PROSITE" id="PS50930">
    <property type="entry name" value="HTH_LYTTR"/>
    <property type="match status" value="1"/>
</dbReference>
<proteinExistence type="predicted"/>
<keyword evidence="5" id="KW-1185">Reference proteome</keyword>
<dbReference type="SUPFAM" id="SSF52172">
    <property type="entry name" value="CheY-like"/>
    <property type="match status" value="1"/>
</dbReference>
<evidence type="ECO:0000259" key="3">
    <source>
        <dbReference type="PROSITE" id="PS50930"/>
    </source>
</evidence>
<feature type="domain" description="Response regulatory" evidence="2">
    <location>
        <begin position="5"/>
        <end position="116"/>
    </location>
</feature>
<evidence type="ECO:0000256" key="1">
    <source>
        <dbReference type="PROSITE-ProRule" id="PRU00169"/>
    </source>
</evidence>
<dbReference type="Pfam" id="PF04397">
    <property type="entry name" value="LytTR"/>
    <property type="match status" value="1"/>
</dbReference>
<dbReference type="AlphaFoldDB" id="A0A1H8FLX1"/>
<accession>A0A1H8FLX1</accession>
<organism evidence="4 5">
    <name type="scientific">Chitinophaga rupis</name>
    <dbReference type="NCBI Taxonomy" id="573321"/>
    <lineage>
        <taxon>Bacteria</taxon>
        <taxon>Pseudomonadati</taxon>
        <taxon>Bacteroidota</taxon>
        <taxon>Chitinophagia</taxon>
        <taxon>Chitinophagales</taxon>
        <taxon>Chitinophagaceae</taxon>
        <taxon>Chitinophaga</taxon>
    </lineage>
</organism>
<dbReference type="GO" id="GO:0000156">
    <property type="term" value="F:phosphorelay response regulator activity"/>
    <property type="evidence" value="ECO:0007669"/>
    <property type="project" value="InterPro"/>
</dbReference>
<dbReference type="SMART" id="SM00448">
    <property type="entry name" value="REC"/>
    <property type="match status" value="1"/>
</dbReference>
<dbReference type="Gene3D" id="2.40.50.1020">
    <property type="entry name" value="LytTr DNA-binding domain"/>
    <property type="match status" value="1"/>
</dbReference>
<dbReference type="PANTHER" id="PTHR37299">
    <property type="entry name" value="TRANSCRIPTIONAL REGULATOR-RELATED"/>
    <property type="match status" value="1"/>
</dbReference>
<dbReference type="InterPro" id="IPR007492">
    <property type="entry name" value="LytTR_DNA-bd_dom"/>
</dbReference>
<keyword evidence="1" id="KW-0597">Phosphoprotein</keyword>
<dbReference type="RefSeq" id="WP_089919420.1">
    <property type="nucleotide sequence ID" value="NZ_FOBB01000009.1"/>
</dbReference>
<dbReference type="GO" id="GO:0003677">
    <property type="term" value="F:DNA binding"/>
    <property type="evidence" value="ECO:0007669"/>
    <property type="project" value="InterPro"/>
</dbReference>
<reference evidence="4 5" key="1">
    <citation type="submission" date="2016-10" db="EMBL/GenBank/DDBJ databases">
        <authorList>
            <person name="de Groot N.N."/>
        </authorList>
    </citation>
    <scope>NUCLEOTIDE SEQUENCE [LARGE SCALE GENOMIC DNA]</scope>
    <source>
        <strain evidence="4 5">DSM 21039</strain>
    </source>
</reference>
<sequence>MQKYSCLIVEDEPLAAEVLSDYIQQVPFLQLQGICSDAIYAMEILQKEKVDVVFLDIHLPKLKGMQFIKALKEPPQIIITTAYQEYALQGYELNVVDYLLKPIEFSRFLMAVNKVQKPAAVSPATAAAATPERTHLFFNVSKKMVKVYLDEILYIESMKEYIRIVTRDKTILTKFQLGQIEELLAKNNFLRVHRSFIVAKNKIDAFTATDVEINGAPIPIGRSYKELVMRVLEQ</sequence>
<name>A0A1H8FLX1_9BACT</name>
<evidence type="ECO:0000313" key="4">
    <source>
        <dbReference type="EMBL" id="SEN32167.1"/>
    </source>
</evidence>
<dbReference type="Pfam" id="PF00072">
    <property type="entry name" value="Response_reg"/>
    <property type="match status" value="1"/>
</dbReference>
<protein>
    <submittedName>
        <fullName evidence="4">Two component transcriptional regulator, LytTR family</fullName>
    </submittedName>
</protein>
<feature type="domain" description="HTH LytTR-type" evidence="3">
    <location>
        <begin position="136"/>
        <end position="203"/>
    </location>
</feature>
<dbReference type="OrthoDB" id="1646880at2"/>